<gene>
    <name evidence="1" type="ORF">LCGC14_1919450</name>
</gene>
<protein>
    <submittedName>
        <fullName evidence="1">Uncharacterized protein</fullName>
    </submittedName>
</protein>
<comment type="caution">
    <text evidence="1">The sequence shown here is derived from an EMBL/GenBank/DDBJ whole genome shotgun (WGS) entry which is preliminary data.</text>
</comment>
<reference evidence="1" key="1">
    <citation type="journal article" date="2015" name="Nature">
        <title>Complex archaea that bridge the gap between prokaryotes and eukaryotes.</title>
        <authorList>
            <person name="Spang A."/>
            <person name="Saw J.H."/>
            <person name="Jorgensen S.L."/>
            <person name="Zaremba-Niedzwiedzka K."/>
            <person name="Martijn J."/>
            <person name="Lind A.E."/>
            <person name="van Eijk R."/>
            <person name="Schleper C."/>
            <person name="Guy L."/>
            <person name="Ettema T.J."/>
        </authorList>
    </citation>
    <scope>NUCLEOTIDE SEQUENCE</scope>
</reference>
<dbReference type="EMBL" id="LAZR01020414">
    <property type="protein sequence ID" value="KKL88964.1"/>
    <property type="molecule type" value="Genomic_DNA"/>
</dbReference>
<name>A0A0F9FR23_9ZZZZ</name>
<accession>A0A0F9FR23</accession>
<dbReference type="AlphaFoldDB" id="A0A0F9FR23"/>
<proteinExistence type="predicted"/>
<organism evidence="1">
    <name type="scientific">marine sediment metagenome</name>
    <dbReference type="NCBI Taxonomy" id="412755"/>
    <lineage>
        <taxon>unclassified sequences</taxon>
        <taxon>metagenomes</taxon>
        <taxon>ecological metagenomes</taxon>
    </lineage>
</organism>
<sequence>MTKLGNTELLQYGIYEEEVDLRIHIAYKVKKIYIYEREEAIKILQHHPTRSSYQEVNGAKTETARGHIVPVEIGLFGIQGLIDINIRKSILEKNWCEQTDDESIKGERAVNIVREMLEKGVIQLYLPEQFKVRAKHEGDLDMQLKGKDIILIPEQPSIQVKCDYMAGSRALGGTGNLYIQTHECNPHGKH</sequence>
<evidence type="ECO:0000313" key="1">
    <source>
        <dbReference type="EMBL" id="KKL88964.1"/>
    </source>
</evidence>